<evidence type="ECO:0000313" key="18">
    <source>
        <dbReference type="Proteomes" id="UP000234639"/>
    </source>
</evidence>
<comment type="subunit">
    <text evidence="12">Monomer. Interacts with DnaB.</text>
</comment>
<dbReference type="HAMAP" id="MF_00974">
    <property type="entry name" value="DNA_primase_DnaG"/>
    <property type="match status" value="1"/>
</dbReference>
<dbReference type="GO" id="GO:0003899">
    <property type="term" value="F:DNA-directed RNA polymerase activity"/>
    <property type="evidence" value="ECO:0007669"/>
    <property type="project" value="UniProtKB-UniRule"/>
</dbReference>
<dbReference type="InterPro" id="IPR006295">
    <property type="entry name" value="DNA_primase_DnaG"/>
</dbReference>
<gene>
    <name evidence="12" type="primary">dnaG</name>
    <name evidence="17" type="ORF">CYJ41_04340</name>
</gene>
<dbReference type="GO" id="GO:0003677">
    <property type="term" value="F:DNA binding"/>
    <property type="evidence" value="ECO:0007669"/>
    <property type="project" value="UniProtKB-KW"/>
</dbReference>
<comment type="similarity">
    <text evidence="12 13">Belongs to the DnaG primase family.</text>
</comment>
<keyword evidence="5 12" id="KW-0235">DNA replication</keyword>
<comment type="function">
    <text evidence="12 13">RNA polymerase that catalyzes the synthesis of short RNA molecules used as primers for DNA polymerase during DNA replication.</text>
</comment>
<dbReference type="AlphaFoldDB" id="A0A2I1NB44"/>
<dbReference type="InterPro" id="IPR006171">
    <property type="entry name" value="TOPRIM_dom"/>
</dbReference>
<dbReference type="EMBL" id="PKHU01000003">
    <property type="protein sequence ID" value="PKZ29586.1"/>
    <property type="molecule type" value="Genomic_DNA"/>
</dbReference>
<comment type="cofactor">
    <cofactor evidence="12 13 14">
        <name>Zn(2+)</name>
        <dbReference type="ChEBI" id="CHEBI:29105"/>
    </cofactor>
    <text evidence="12 13 14">Binds 1 zinc ion per monomer.</text>
</comment>
<dbReference type="PIRSF" id="PIRSF002811">
    <property type="entry name" value="DnaG"/>
    <property type="match status" value="1"/>
</dbReference>
<dbReference type="InterPro" id="IPR002694">
    <property type="entry name" value="Znf_CHC2"/>
</dbReference>
<dbReference type="Pfam" id="PF08275">
    <property type="entry name" value="DNAG_N"/>
    <property type="match status" value="1"/>
</dbReference>
<dbReference type="CDD" id="cd03364">
    <property type="entry name" value="TOPRIM_DnaG_primases"/>
    <property type="match status" value="1"/>
</dbReference>
<dbReference type="RefSeq" id="WP_101637148.1">
    <property type="nucleotide sequence ID" value="NZ_PKHU01000003.1"/>
</dbReference>
<dbReference type="EC" id="2.7.7.101" evidence="12"/>
<keyword evidence="4 12" id="KW-0548">Nucleotidyltransferase</keyword>
<dbReference type="NCBIfam" id="TIGR01391">
    <property type="entry name" value="dnaG"/>
    <property type="match status" value="1"/>
</dbReference>
<dbReference type="PROSITE" id="PS50880">
    <property type="entry name" value="TOPRIM"/>
    <property type="match status" value="1"/>
</dbReference>
<dbReference type="InterPro" id="IPR037068">
    <property type="entry name" value="DNA_primase_core_N_sf"/>
</dbReference>
<dbReference type="GO" id="GO:0000428">
    <property type="term" value="C:DNA-directed RNA polymerase complex"/>
    <property type="evidence" value="ECO:0007669"/>
    <property type="project" value="UniProtKB-KW"/>
</dbReference>
<dbReference type="SUPFAM" id="SSF57783">
    <property type="entry name" value="Zinc beta-ribbon"/>
    <property type="match status" value="1"/>
</dbReference>
<dbReference type="Pfam" id="PF01807">
    <property type="entry name" value="Zn_ribbon_DnaG"/>
    <property type="match status" value="1"/>
</dbReference>
<evidence type="ECO:0000256" key="10">
    <source>
        <dbReference type="ARBA" id="ARBA00023125"/>
    </source>
</evidence>
<name>A0A2I1NB44_9BACT</name>
<evidence type="ECO:0000256" key="14">
    <source>
        <dbReference type="PIRSR" id="PIRSR002811-1"/>
    </source>
</evidence>
<keyword evidence="9" id="KW-0460">Magnesium</keyword>
<dbReference type="SUPFAM" id="SSF56731">
    <property type="entry name" value="DNA primase core"/>
    <property type="match status" value="1"/>
</dbReference>
<evidence type="ECO:0000256" key="6">
    <source>
        <dbReference type="ARBA" id="ARBA00022723"/>
    </source>
</evidence>
<keyword evidence="2 12" id="KW-0639">Primosome</keyword>
<evidence type="ECO:0000256" key="9">
    <source>
        <dbReference type="ARBA" id="ARBA00022842"/>
    </source>
</evidence>
<dbReference type="SMART" id="SM00493">
    <property type="entry name" value="TOPRIM"/>
    <property type="match status" value="1"/>
</dbReference>
<dbReference type="Gene3D" id="1.10.860.10">
    <property type="entry name" value="DNAb Helicase, Chain A"/>
    <property type="match status" value="1"/>
</dbReference>
<dbReference type="GO" id="GO:0008270">
    <property type="term" value="F:zinc ion binding"/>
    <property type="evidence" value="ECO:0007669"/>
    <property type="project" value="UniProtKB-UniRule"/>
</dbReference>
<dbReference type="GO" id="GO:1990077">
    <property type="term" value="C:primosome complex"/>
    <property type="evidence" value="ECO:0007669"/>
    <property type="project" value="UniProtKB-KW"/>
</dbReference>
<proteinExistence type="inferred from homology"/>
<dbReference type="InterPro" id="IPR036977">
    <property type="entry name" value="DNA_primase_Znf_CHC2"/>
</dbReference>
<dbReference type="Gene3D" id="3.90.580.10">
    <property type="entry name" value="Zinc finger, CHC2-type domain"/>
    <property type="match status" value="1"/>
</dbReference>
<dbReference type="Gene3D" id="3.90.980.10">
    <property type="entry name" value="DNA primase, catalytic core, N-terminal domain"/>
    <property type="match status" value="1"/>
</dbReference>
<dbReference type="GO" id="GO:0005737">
    <property type="term" value="C:cytoplasm"/>
    <property type="evidence" value="ECO:0007669"/>
    <property type="project" value="TreeGrafter"/>
</dbReference>
<evidence type="ECO:0000256" key="2">
    <source>
        <dbReference type="ARBA" id="ARBA00022515"/>
    </source>
</evidence>
<comment type="caution">
    <text evidence="17">The sequence shown here is derived from an EMBL/GenBank/DDBJ whole genome shotgun (WGS) entry which is preliminary data.</text>
</comment>
<keyword evidence="6 12" id="KW-0479">Metal-binding</keyword>
<dbReference type="PANTHER" id="PTHR30313">
    <property type="entry name" value="DNA PRIMASE"/>
    <property type="match status" value="1"/>
</dbReference>
<dbReference type="Gene3D" id="3.40.1360.10">
    <property type="match status" value="1"/>
</dbReference>
<keyword evidence="1 12" id="KW-0240">DNA-directed RNA polymerase</keyword>
<dbReference type="SMART" id="SM00400">
    <property type="entry name" value="ZnF_CHCC"/>
    <property type="match status" value="1"/>
</dbReference>
<feature type="zinc finger region" description="CHC2-type" evidence="12 14">
    <location>
        <begin position="37"/>
        <end position="61"/>
    </location>
</feature>
<dbReference type="GO" id="GO:0006269">
    <property type="term" value="P:DNA replication, synthesis of primer"/>
    <property type="evidence" value="ECO:0007669"/>
    <property type="project" value="UniProtKB-UniRule"/>
</dbReference>
<evidence type="ECO:0000256" key="4">
    <source>
        <dbReference type="ARBA" id="ARBA00022695"/>
    </source>
</evidence>
<dbReference type="InterPro" id="IPR013264">
    <property type="entry name" value="DNAG_N"/>
</dbReference>
<evidence type="ECO:0000256" key="11">
    <source>
        <dbReference type="ARBA" id="ARBA00023163"/>
    </source>
</evidence>
<keyword evidence="11 12" id="KW-0804">Transcription</keyword>
<dbReference type="Pfam" id="PF13155">
    <property type="entry name" value="Toprim_2"/>
    <property type="match status" value="1"/>
</dbReference>
<feature type="domain" description="Toprim" evidence="16">
    <location>
        <begin position="247"/>
        <end position="328"/>
    </location>
</feature>
<feature type="coiled-coil region" evidence="15">
    <location>
        <begin position="521"/>
        <end position="548"/>
    </location>
</feature>
<accession>A0A2I1NB44</accession>
<dbReference type="PANTHER" id="PTHR30313:SF2">
    <property type="entry name" value="DNA PRIMASE"/>
    <property type="match status" value="1"/>
</dbReference>
<protein>
    <recommendedName>
        <fullName evidence="12 13">DNA primase</fullName>
        <ecNumber evidence="12">2.7.7.101</ecNumber>
    </recommendedName>
</protein>
<evidence type="ECO:0000313" key="17">
    <source>
        <dbReference type="EMBL" id="PKZ29586.1"/>
    </source>
</evidence>
<dbReference type="InterPro" id="IPR030846">
    <property type="entry name" value="DnaG_bac"/>
</dbReference>
<evidence type="ECO:0000256" key="12">
    <source>
        <dbReference type="HAMAP-Rule" id="MF_00974"/>
    </source>
</evidence>
<dbReference type="FunFam" id="3.90.580.10:FF:000001">
    <property type="entry name" value="DNA primase"/>
    <property type="match status" value="1"/>
</dbReference>
<comment type="catalytic activity">
    <reaction evidence="12">
        <text>ssDNA + n NTP = ssDNA/pppN(pN)n-1 hybrid + (n-1) diphosphate.</text>
        <dbReference type="EC" id="2.7.7.101"/>
    </reaction>
</comment>
<reference evidence="17 18" key="1">
    <citation type="submission" date="2017-12" db="EMBL/GenBank/DDBJ databases">
        <title>Phylogenetic diversity of female urinary microbiome.</title>
        <authorList>
            <person name="Thomas-White K."/>
            <person name="Wolfe A.J."/>
        </authorList>
    </citation>
    <scope>NUCLEOTIDE SEQUENCE [LARGE SCALE GENOMIC DNA]</scope>
    <source>
        <strain evidence="17 18">UMB0112</strain>
    </source>
</reference>
<keyword evidence="3 12" id="KW-0808">Transferase</keyword>
<evidence type="ECO:0000256" key="1">
    <source>
        <dbReference type="ARBA" id="ARBA00022478"/>
    </source>
</evidence>
<evidence type="ECO:0000259" key="16">
    <source>
        <dbReference type="PROSITE" id="PS50880"/>
    </source>
</evidence>
<evidence type="ECO:0000256" key="7">
    <source>
        <dbReference type="ARBA" id="ARBA00022771"/>
    </source>
</evidence>
<evidence type="ECO:0000256" key="8">
    <source>
        <dbReference type="ARBA" id="ARBA00022833"/>
    </source>
</evidence>
<dbReference type="Proteomes" id="UP000234639">
    <property type="component" value="Unassembled WGS sequence"/>
</dbReference>
<comment type="domain">
    <text evidence="12">Contains an N-terminal zinc-binding domain, a central core domain that contains the primase activity, and a C-terminal DnaB-binding domain.</text>
</comment>
<organism evidence="17 18">
    <name type="scientific">Campylobacter ureolyticus</name>
    <dbReference type="NCBI Taxonomy" id="827"/>
    <lineage>
        <taxon>Bacteria</taxon>
        <taxon>Pseudomonadati</taxon>
        <taxon>Campylobacterota</taxon>
        <taxon>Epsilonproteobacteria</taxon>
        <taxon>Campylobacterales</taxon>
        <taxon>Campylobacteraceae</taxon>
        <taxon>Campylobacter</taxon>
    </lineage>
</organism>
<sequence length="549" mass="62133">MIKPESIQRLIEQTDIVDVVSRYVNLKRSGRNFVGICPFHDDKNPSMSVSPELNIYHCFSCKAGGNAINFIQEYEKLNFPEAVEKLASMQNFTLEYTDEKSNFKKLDKEALSIVKAYYQSLLYQNKAAINYLYSRGFNDELIAKFELGYAPNSQNTLNLLANEKIDPKDAINLGIVKVGEGGNLYASFIDRIIFTINNHAGKIVGFGGRTITNHPAKYVNSPQSSVFDKSQIFYAYDKAKDEIYKLKEIIITEGYMDTIMLHKAGHKNAVAVLGTALTPKHLPLLRRSNAKITLCFDGDSAGINAAFKSSKLLLQNDFDTSVVVIPKGADPADLVQAGNLKGLDKILNSKTEAGEFVIRQIANEFELQRPVQKQLALDEIVKFTKTLNPIVADSYKSLASMILGISIDSFSLSNSGKNSIKSIPNFAKFEKKKDYLELQIIKTLYLNKEFFNKCKDMFLDAKFQTHEDEFKALLHTQKTPEDEIMLREISIDISIDEFKSIDELSRAYKILIINTYENMLKKLKNSDIENKQEKIKQVQRRIIKLKGVK</sequence>
<keyword evidence="15" id="KW-0175">Coiled coil</keyword>
<dbReference type="InterPro" id="IPR034151">
    <property type="entry name" value="TOPRIM_DnaG_bac"/>
</dbReference>
<evidence type="ECO:0000256" key="15">
    <source>
        <dbReference type="SAM" id="Coils"/>
    </source>
</evidence>
<dbReference type="InterPro" id="IPR050219">
    <property type="entry name" value="DnaG_primase"/>
</dbReference>
<dbReference type="InterPro" id="IPR016136">
    <property type="entry name" value="DNA_helicase_N/primase_C"/>
</dbReference>
<evidence type="ECO:0000256" key="13">
    <source>
        <dbReference type="PIRNR" id="PIRNR002811"/>
    </source>
</evidence>
<keyword evidence="8 12" id="KW-0862">Zinc</keyword>
<evidence type="ECO:0000256" key="5">
    <source>
        <dbReference type="ARBA" id="ARBA00022705"/>
    </source>
</evidence>
<keyword evidence="10 12" id="KW-0238">DNA-binding</keyword>
<keyword evidence="7 12" id="KW-0863">Zinc-finger</keyword>
<evidence type="ECO:0000256" key="3">
    <source>
        <dbReference type="ARBA" id="ARBA00022679"/>
    </source>
</evidence>